<protein>
    <recommendedName>
        <fullName evidence="2">YHS domain-containing protein</fullName>
    </recommendedName>
</protein>
<comment type="caution">
    <text evidence="1">The sequence shown here is derived from an EMBL/GenBank/DDBJ whole genome shotgun (WGS) entry which is preliminary data.</text>
</comment>
<sequence length="103" mass="10885">MFTKRNHVMLLALFVVGAFGVGLLVGCGDKGAKSTEAKAPATEVVINSACPMMGTAMDPAKVSADLTREFKGKKIGFCCAKCPVAWDKLSDEEKDAKLAETES</sequence>
<dbReference type="EMBL" id="LAZR01000119">
    <property type="protein sequence ID" value="KKN89360.1"/>
    <property type="molecule type" value="Genomic_DNA"/>
</dbReference>
<organism evidence="1">
    <name type="scientific">marine sediment metagenome</name>
    <dbReference type="NCBI Taxonomy" id="412755"/>
    <lineage>
        <taxon>unclassified sequences</taxon>
        <taxon>metagenomes</taxon>
        <taxon>ecological metagenomes</taxon>
    </lineage>
</organism>
<evidence type="ECO:0000313" key="1">
    <source>
        <dbReference type="EMBL" id="KKN89360.1"/>
    </source>
</evidence>
<accession>A0A0F9U819</accession>
<dbReference type="AlphaFoldDB" id="A0A0F9U819"/>
<dbReference type="PROSITE" id="PS51257">
    <property type="entry name" value="PROKAR_LIPOPROTEIN"/>
    <property type="match status" value="1"/>
</dbReference>
<evidence type="ECO:0008006" key="2">
    <source>
        <dbReference type="Google" id="ProtNLM"/>
    </source>
</evidence>
<gene>
    <name evidence="1" type="ORF">LCGC14_0238660</name>
</gene>
<reference evidence="1" key="1">
    <citation type="journal article" date="2015" name="Nature">
        <title>Complex archaea that bridge the gap between prokaryotes and eukaryotes.</title>
        <authorList>
            <person name="Spang A."/>
            <person name="Saw J.H."/>
            <person name="Jorgensen S.L."/>
            <person name="Zaremba-Niedzwiedzka K."/>
            <person name="Martijn J."/>
            <person name="Lind A.E."/>
            <person name="van Eijk R."/>
            <person name="Schleper C."/>
            <person name="Guy L."/>
            <person name="Ettema T.J."/>
        </authorList>
    </citation>
    <scope>NUCLEOTIDE SEQUENCE</scope>
</reference>
<proteinExistence type="predicted"/>
<name>A0A0F9U819_9ZZZZ</name>